<evidence type="ECO:0000313" key="3">
    <source>
        <dbReference type="Proteomes" id="UP000308197"/>
    </source>
</evidence>
<feature type="transmembrane region" description="Helical" evidence="1">
    <location>
        <begin position="26"/>
        <end position="47"/>
    </location>
</feature>
<dbReference type="EMBL" id="ML211335">
    <property type="protein sequence ID" value="TFK84191.1"/>
    <property type="molecule type" value="Genomic_DNA"/>
</dbReference>
<dbReference type="AlphaFoldDB" id="A0A5C3P3Z1"/>
<reference evidence="2 3" key="1">
    <citation type="journal article" date="2019" name="Nat. Ecol. Evol.">
        <title>Megaphylogeny resolves global patterns of mushroom evolution.</title>
        <authorList>
            <person name="Varga T."/>
            <person name="Krizsan K."/>
            <person name="Foldi C."/>
            <person name="Dima B."/>
            <person name="Sanchez-Garcia M."/>
            <person name="Sanchez-Ramirez S."/>
            <person name="Szollosi G.J."/>
            <person name="Szarkandi J.G."/>
            <person name="Papp V."/>
            <person name="Albert L."/>
            <person name="Andreopoulos W."/>
            <person name="Angelini C."/>
            <person name="Antonin V."/>
            <person name="Barry K.W."/>
            <person name="Bougher N.L."/>
            <person name="Buchanan P."/>
            <person name="Buyck B."/>
            <person name="Bense V."/>
            <person name="Catcheside P."/>
            <person name="Chovatia M."/>
            <person name="Cooper J."/>
            <person name="Damon W."/>
            <person name="Desjardin D."/>
            <person name="Finy P."/>
            <person name="Geml J."/>
            <person name="Haridas S."/>
            <person name="Hughes K."/>
            <person name="Justo A."/>
            <person name="Karasinski D."/>
            <person name="Kautmanova I."/>
            <person name="Kiss B."/>
            <person name="Kocsube S."/>
            <person name="Kotiranta H."/>
            <person name="LaButti K.M."/>
            <person name="Lechner B.E."/>
            <person name="Liimatainen K."/>
            <person name="Lipzen A."/>
            <person name="Lukacs Z."/>
            <person name="Mihaltcheva S."/>
            <person name="Morgado L.N."/>
            <person name="Niskanen T."/>
            <person name="Noordeloos M.E."/>
            <person name="Ohm R.A."/>
            <person name="Ortiz-Santana B."/>
            <person name="Ovrebo C."/>
            <person name="Racz N."/>
            <person name="Riley R."/>
            <person name="Savchenko A."/>
            <person name="Shiryaev A."/>
            <person name="Soop K."/>
            <person name="Spirin V."/>
            <person name="Szebenyi C."/>
            <person name="Tomsovsky M."/>
            <person name="Tulloss R.E."/>
            <person name="Uehling J."/>
            <person name="Grigoriev I.V."/>
            <person name="Vagvolgyi C."/>
            <person name="Papp T."/>
            <person name="Martin F.M."/>
            <person name="Miettinen O."/>
            <person name="Hibbett D.S."/>
            <person name="Nagy L.G."/>
        </authorList>
    </citation>
    <scope>NUCLEOTIDE SEQUENCE [LARGE SCALE GENOMIC DNA]</scope>
    <source>
        <strain evidence="2 3">HHB13444</strain>
    </source>
</reference>
<dbReference type="PANTHER" id="PTHR47027:SF20">
    <property type="entry name" value="REVERSE TRANSCRIPTASE-LIKE PROTEIN WITH RNA-DIRECTED DNA POLYMERASE DOMAIN"/>
    <property type="match status" value="1"/>
</dbReference>
<keyword evidence="1" id="KW-0472">Membrane</keyword>
<evidence type="ECO:0008006" key="4">
    <source>
        <dbReference type="Google" id="ProtNLM"/>
    </source>
</evidence>
<proteinExistence type="predicted"/>
<gene>
    <name evidence="2" type="ORF">K466DRAFT_448178</name>
</gene>
<evidence type="ECO:0000256" key="1">
    <source>
        <dbReference type="SAM" id="Phobius"/>
    </source>
</evidence>
<accession>A0A5C3P3Z1</accession>
<keyword evidence="3" id="KW-1185">Reference proteome</keyword>
<dbReference type="InParanoid" id="A0A5C3P3Z1"/>
<dbReference type="STRING" id="1314778.A0A5C3P3Z1"/>
<feature type="non-terminal residue" evidence="2">
    <location>
        <position position="1"/>
    </location>
</feature>
<keyword evidence="1" id="KW-0812">Transmembrane</keyword>
<feature type="non-terminal residue" evidence="2">
    <location>
        <position position="379"/>
    </location>
</feature>
<organism evidence="2 3">
    <name type="scientific">Polyporus arcularius HHB13444</name>
    <dbReference type="NCBI Taxonomy" id="1314778"/>
    <lineage>
        <taxon>Eukaryota</taxon>
        <taxon>Fungi</taxon>
        <taxon>Dikarya</taxon>
        <taxon>Basidiomycota</taxon>
        <taxon>Agaricomycotina</taxon>
        <taxon>Agaricomycetes</taxon>
        <taxon>Polyporales</taxon>
        <taxon>Polyporaceae</taxon>
        <taxon>Polyporus</taxon>
    </lineage>
</organism>
<protein>
    <recommendedName>
        <fullName evidence="4">Reverse transcriptase domain-containing protein</fullName>
    </recommendedName>
</protein>
<name>A0A5C3P3Z1_9APHY</name>
<dbReference type="PANTHER" id="PTHR47027">
    <property type="entry name" value="REVERSE TRANSCRIPTASE DOMAIN-CONTAINING PROTEIN"/>
    <property type="match status" value="1"/>
</dbReference>
<evidence type="ECO:0000313" key="2">
    <source>
        <dbReference type="EMBL" id="TFK84191.1"/>
    </source>
</evidence>
<sequence>LIDWLRLLYEQLEYTIRFDGDFTETFQALAGILIGDPASPILWILFISDLSMPAHLDNVILDGQVVNLLLIADDVLAMSMSDDGILEKGARIYLFCALNFLILCVIKTLALLFGPLPPILPSLTIGTEPVSLVDTATYAGMTYTTTKRDIFAEHYVKKATAARNVANTSLSLESSVGTIPPPAVLALYRAQVEPHLVYGCEVALDVSDSELKPLRVVQHMYLRRALGLGSHSQLTPLFTETGIWPLRYRRASLILRYLRYVLRDEPTLALAAVREAWTLAQHGHSTWWSDLCHSLITLPEPVAIALDARPTPDMVKGLLNDVEHSLAQHLYKSVRDSCRLPLLWARFRRIISVCAAQPYLKLTSTKPREALVRLLTSDH</sequence>
<feature type="transmembrane region" description="Helical" evidence="1">
    <location>
        <begin position="92"/>
        <end position="113"/>
    </location>
</feature>
<dbReference type="Proteomes" id="UP000308197">
    <property type="component" value="Unassembled WGS sequence"/>
</dbReference>
<keyword evidence="1" id="KW-1133">Transmembrane helix</keyword>